<dbReference type="Proteomes" id="UP001155241">
    <property type="component" value="Unassembled WGS sequence"/>
</dbReference>
<dbReference type="EMBL" id="JAMXLR010000095">
    <property type="protein sequence ID" value="MCO6047969.1"/>
    <property type="molecule type" value="Genomic_DNA"/>
</dbReference>
<protein>
    <submittedName>
        <fullName evidence="2">Uncharacterized protein</fullName>
    </submittedName>
</protein>
<accession>A0A9X2JL33</accession>
<feature type="region of interest" description="Disordered" evidence="1">
    <location>
        <begin position="819"/>
        <end position="854"/>
    </location>
</feature>
<organism evidence="2 3">
    <name type="scientific">Aeoliella straminimaris</name>
    <dbReference type="NCBI Taxonomy" id="2954799"/>
    <lineage>
        <taxon>Bacteria</taxon>
        <taxon>Pseudomonadati</taxon>
        <taxon>Planctomycetota</taxon>
        <taxon>Planctomycetia</taxon>
        <taxon>Pirellulales</taxon>
        <taxon>Lacipirellulaceae</taxon>
        <taxon>Aeoliella</taxon>
    </lineage>
</organism>
<comment type="caution">
    <text evidence="2">The sequence shown here is derived from an EMBL/GenBank/DDBJ whole genome shotgun (WGS) entry which is preliminary data.</text>
</comment>
<evidence type="ECO:0000313" key="2">
    <source>
        <dbReference type="EMBL" id="MCO6047969.1"/>
    </source>
</evidence>
<evidence type="ECO:0000313" key="3">
    <source>
        <dbReference type="Proteomes" id="UP001155241"/>
    </source>
</evidence>
<evidence type="ECO:0000256" key="1">
    <source>
        <dbReference type="SAM" id="MobiDB-lite"/>
    </source>
</evidence>
<dbReference type="RefSeq" id="WP_252856084.1">
    <property type="nucleotide sequence ID" value="NZ_JAMXLR010000095.1"/>
</dbReference>
<name>A0A9X2JL33_9BACT</name>
<keyword evidence="3" id="KW-1185">Reference proteome</keyword>
<proteinExistence type="predicted"/>
<reference evidence="2" key="1">
    <citation type="submission" date="2022-06" db="EMBL/GenBank/DDBJ databases">
        <title>Aeoliella straminimaris, a novel planctomycete from sediments.</title>
        <authorList>
            <person name="Vitorino I.R."/>
            <person name="Lage O.M."/>
        </authorList>
    </citation>
    <scope>NUCLEOTIDE SEQUENCE</scope>
    <source>
        <strain evidence="2">ICT_H6.2</strain>
    </source>
</reference>
<dbReference type="AlphaFoldDB" id="A0A9X2JL33"/>
<sequence>MQLHKQHKYPGSYLARQRSKARALHGRVYATADGRLLLVRGKPDAEQMLRYLAHLDHSKSNCITPADLGVPRQAVDELTESQLVSSGHALTNWQRFLQPSGRGRHRPSRYRDDVCEVAALQERLRQLHRWKRLIRSQDIVGRSPWLLDDEQESHLSRIIRQAWDNGTPAPCFHRLARIVFWVAGGVATSRFCHAATFLASPSPESDSRRLLRATLAKLHIWQKRATLEPSRAIQQEMALWMSGLPTRIVTRAGLTAKLKGHTLADRLLQQSDVCRQALRECSDGRMHRLAAALATIVASDNATTPIPQRLVNYWIERDNDLEVRRTTRELLEESRRPGYDRLLGAIDQSAAPLLENFRFVRYQLSLSQRIDDIEWVVQNGLRQSLTGTKLPAGWVRSFHQQLEQAELGITNYQFVSILESCAELSNWAPLDEFVSWVISVPTAARTPRVSNLLRTTLLEVVLPAMTFHEVRRNLRRWRLLAAVPSGAKANCLESWSRHLQKLQSSMGQEPRTPATVRGLLEAKNSRHREHAYLARLERQGSANGQQLSRLRYLEKEAPTDISKETNKALRAMQDTFVHTALESIRLMVRSSAEAVLGNALSHRLKSASMHRVMQFTAWRRDMQTVEQQLFDQLMNAHKQHGSRYKRALPTNEKWLKAARSRGIDIEAWLQGERRVIDVADRRLTIDVSTDPMEVFLMGNYFGTCLSLGYANQMAVLANATDANKQVIYVRDHRQRVQARQLIAISDKFQLLGYYCYVNENTEAGEAYEQLVAAMARYCGQLARRCHLPLADEGTPKSLGQHFWYDDGTDTWHDAAHAAMHTPAPDSNPESSGYAMPGLPTADSTSPLQMAGWRD</sequence>
<gene>
    <name evidence="2" type="ORF">NG895_29050</name>
</gene>